<dbReference type="EMBL" id="KL142377">
    <property type="protein sequence ID" value="KDR76982.1"/>
    <property type="molecule type" value="Genomic_DNA"/>
</dbReference>
<sequence>MPTFPLIVAQYELQGHKYRQEHWLLAALEKQQTGHIFQLIGNTDTFAYEASIDSDFPTSQTLCGGCLVGSVDSEQLAWVKSKLKEVPVRRNSPEEFDCQNWVMQALRLLKYSPHPGVEITEVSESAIREELKKEKEKWETGEETLEDRILNDSR</sequence>
<dbReference type="Pfam" id="PF20174">
    <property type="entry name" value="DUF6540"/>
    <property type="match status" value="1"/>
</dbReference>
<dbReference type="AlphaFoldDB" id="A0A067T3V5"/>
<dbReference type="OrthoDB" id="37659at2759"/>
<evidence type="ECO:0000313" key="3">
    <source>
        <dbReference type="Proteomes" id="UP000027222"/>
    </source>
</evidence>
<proteinExistence type="predicted"/>
<keyword evidence="3" id="KW-1185">Reference proteome</keyword>
<dbReference type="Proteomes" id="UP000027222">
    <property type="component" value="Unassembled WGS sequence"/>
</dbReference>
<organism evidence="2 3">
    <name type="scientific">Galerina marginata (strain CBS 339.88)</name>
    <dbReference type="NCBI Taxonomy" id="685588"/>
    <lineage>
        <taxon>Eukaryota</taxon>
        <taxon>Fungi</taxon>
        <taxon>Dikarya</taxon>
        <taxon>Basidiomycota</taxon>
        <taxon>Agaricomycotina</taxon>
        <taxon>Agaricomycetes</taxon>
        <taxon>Agaricomycetidae</taxon>
        <taxon>Agaricales</taxon>
        <taxon>Agaricineae</taxon>
        <taxon>Strophariaceae</taxon>
        <taxon>Galerina</taxon>
    </lineage>
</organism>
<feature type="region of interest" description="Disordered" evidence="1">
    <location>
        <begin position="132"/>
        <end position="154"/>
    </location>
</feature>
<dbReference type="HOGENOM" id="CLU_116351_2_0_1"/>
<name>A0A067T3V5_GALM3</name>
<evidence type="ECO:0000313" key="2">
    <source>
        <dbReference type="EMBL" id="KDR76982.1"/>
    </source>
</evidence>
<accession>A0A067T3V5</accession>
<protein>
    <submittedName>
        <fullName evidence="2">Uncharacterized protein</fullName>
    </submittedName>
</protein>
<reference evidence="3" key="1">
    <citation type="journal article" date="2014" name="Proc. Natl. Acad. Sci. U.S.A.">
        <title>Extensive sampling of basidiomycete genomes demonstrates inadequacy of the white-rot/brown-rot paradigm for wood decay fungi.</title>
        <authorList>
            <person name="Riley R."/>
            <person name="Salamov A.A."/>
            <person name="Brown D.W."/>
            <person name="Nagy L.G."/>
            <person name="Floudas D."/>
            <person name="Held B.W."/>
            <person name="Levasseur A."/>
            <person name="Lombard V."/>
            <person name="Morin E."/>
            <person name="Otillar R."/>
            <person name="Lindquist E.A."/>
            <person name="Sun H."/>
            <person name="LaButti K.M."/>
            <person name="Schmutz J."/>
            <person name="Jabbour D."/>
            <person name="Luo H."/>
            <person name="Baker S.E."/>
            <person name="Pisabarro A.G."/>
            <person name="Walton J.D."/>
            <person name="Blanchette R.A."/>
            <person name="Henrissat B."/>
            <person name="Martin F."/>
            <person name="Cullen D."/>
            <person name="Hibbett D.S."/>
            <person name="Grigoriev I.V."/>
        </authorList>
    </citation>
    <scope>NUCLEOTIDE SEQUENCE [LARGE SCALE GENOMIC DNA]</scope>
    <source>
        <strain evidence="3">CBS 339.88</strain>
    </source>
</reference>
<dbReference type="InterPro" id="IPR046670">
    <property type="entry name" value="DUF6540"/>
</dbReference>
<evidence type="ECO:0000256" key="1">
    <source>
        <dbReference type="SAM" id="MobiDB-lite"/>
    </source>
</evidence>
<gene>
    <name evidence="2" type="ORF">GALMADRAFT_246151</name>
</gene>